<protein>
    <submittedName>
        <fullName evidence="1">Uncharacterized protein</fullName>
    </submittedName>
</protein>
<proteinExistence type="predicted"/>
<gene>
    <name evidence="1" type="ORF">FH972_012709</name>
</gene>
<reference evidence="1 2" key="1">
    <citation type="submission" date="2019-06" db="EMBL/GenBank/DDBJ databases">
        <title>A chromosomal-level reference genome of Carpinus fangiana (Coryloideae, Betulaceae).</title>
        <authorList>
            <person name="Yang X."/>
            <person name="Wang Z."/>
            <person name="Zhang L."/>
            <person name="Hao G."/>
            <person name="Liu J."/>
            <person name="Yang Y."/>
        </authorList>
    </citation>
    <scope>NUCLEOTIDE SEQUENCE [LARGE SCALE GENOMIC DNA]</scope>
    <source>
        <strain evidence="1">Cfa_2016G</strain>
        <tissue evidence="1">Leaf</tissue>
    </source>
</reference>
<keyword evidence="2" id="KW-1185">Reference proteome</keyword>
<organism evidence="1 2">
    <name type="scientific">Carpinus fangiana</name>
    <dbReference type="NCBI Taxonomy" id="176857"/>
    <lineage>
        <taxon>Eukaryota</taxon>
        <taxon>Viridiplantae</taxon>
        <taxon>Streptophyta</taxon>
        <taxon>Embryophyta</taxon>
        <taxon>Tracheophyta</taxon>
        <taxon>Spermatophyta</taxon>
        <taxon>Magnoliopsida</taxon>
        <taxon>eudicotyledons</taxon>
        <taxon>Gunneridae</taxon>
        <taxon>Pentapetalae</taxon>
        <taxon>rosids</taxon>
        <taxon>fabids</taxon>
        <taxon>Fagales</taxon>
        <taxon>Betulaceae</taxon>
        <taxon>Carpinus</taxon>
    </lineage>
</organism>
<dbReference type="EMBL" id="CM017325">
    <property type="protein sequence ID" value="KAE8055898.1"/>
    <property type="molecule type" value="Genomic_DNA"/>
</dbReference>
<name>A0A5N6R7U4_9ROSI</name>
<evidence type="ECO:0000313" key="1">
    <source>
        <dbReference type="EMBL" id="KAE8055898.1"/>
    </source>
</evidence>
<accession>A0A5N6R7U4</accession>
<evidence type="ECO:0000313" key="2">
    <source>
        <dbReference type="Proteomes" id="UP000327013"/>
    </source>
</evidence>
<dbReference type="Proteomes" id="UP000327013">
    <property type="component" value="Chromosome 5"/>
</dbReference>
<sequence>MNRRIGLVGEDSDGRERGPVVDLGVEEAPGLVGACGRSEMEDLHSLVMPKFQWQSDFGTLIKLQGDEGELEGNGVEEVEDNVLVRVQVGPYPDLRDTALHLVLLCLKLGLERLEVFLVEQECTCSTV</sequence>
<dbReference type="AlphaFoldDB" id="A0A5N6R7U4"/>